<dbReference type="GO" id="GO:0030154">
    <property type="term" value="P:cell differentiation"/>
    <property type="evidence" value="ECO:0007669"/>
    <property type="project" value="UniProtKB-KW"/>
</dbReference>
<dbReference type="GO" id="GO:0010719">
    <property type="term" value="P:negative regulation of epithelial to mesenchymal transition"/>
    <property type="evidence" value="ECO:0007669"/>
    <property type="project" value="Ensembl"/>
</dbReference>
<dbReference type="PANTHER" id="PTHR14678">
    <property type="entry name" value="PROLINE-RICH PROTEIN 35-RELATED"/>
    <property type="match status" value="1"/>
</dbReference>
<evidence type="ECO:0000256" key="11">
    <source>
        <dbReference type="SAM" id="MobiDB-lite"/>
    </source>
</evidence>
<keyword evidence="4" id="KW-0221">Differentiation</keyword>
<reference evidence="13" key="2">
    <citation type="submission" date="2025-08" db="UniProtKB">
        <authorList>
            <consortium name="Ensembl"/>
        </authorList>
    </citation>
    <scope>IDENTIFICATION</scope>
    <source>
        <strain evidence="13">2N</strain>
    </source>
</reference>
<keyword evidence="6" id="KW-0805">Transcription regulation</keyword>
<feature type="region of interest" description="Disordered" evidence="11">
    <location>
        <begin position="553"/>
        <end position="611"/>
    </location>
</feature>
<feature type="compositionally biased region" description="Polar residues" evidence="11">
    <location>
        <begin position="513"/>
        <end position="527"/>
    </location>
</feature>
<dbReference type="GO" id="GO:2000304">
    <property type="term" value="P:positive regulation of ceramide biosynthetic process"/>
    <property type="evidence" value="ECO:0007669"/>
    <property type="project" value="Ensembl"/>
</dbReference>
<keyword evidence="3" id="KW-0863">Zinc-finger</keyword>
<dbReference type="GO" id="GO:0010628">
    <property type="term" value="P:positive regulation of gene expression"/>
    <property type="evidence" value="ECO:0007669"/>
    <property type="project" value="Ensembl"/>
</dbReference>
<keyword evidence="5" id="KW-0862">Zinc</keyword>
<evidence type="ECO:0000256" key="3">
    <source>
        <dbReference type="ARBA" id="ARBA00022771"/>
    </source>
</evidence>
<evidence type="ECO:0000256" key="5">
    <source>
        <dbReference type="ARBA" id="ARBA00022833"/>
    </source>
</evidence>
<feature type="compositionally biased region" description="Polar residues" evidence="11">
    <location>
        <begin position="638"/>
        <end position="657"/>
    </location>
</feature>
<evidence type="ECO:0000256" key="8">
    <source>
        <dbReference type="ARBA" id="ARBA00023163"/>
    </source>
</evidence>
<dbReference type="RefSeq" id="XP_013002667.1">
    <property type="nucleotide sequence ID" value="XM_013147213.2"/>
</dbReference>
<dbReference type="InParanoid" id="H0VER9"/>
<keyword evidence="14" id="KW-1185">Reference proteome</keyword>
<evidence type="ECO:0000259" key="12">
    <source>
        <dbReference type="Pfam" id="PF15269"/>
    </source>
</evidence>
<accession>H0VER9</accession>
<protein>
    <recommendedName>
        <fullName evidence="10">Zinc finger protein 750</fullName>
    </recommendedName>
</protein>
<dbReference type="AlphaFoldDB" id="H0VER9"/>
<dbReference type="GeneID" id="100718371"/>
<dbReference type="HOGENOM" id="CLU_023455_0_0_1"/>
<comment type="subcellular location">
    <subcellularLocation>
        <location evidence="1">Nucleus</location>
    </subcellularLocation>
</comment>
<keyword evidence="7" id="KW-0010">Activator</keyword>
<evidence type="ECO:0000256" key="6">
    <source>
        <dbReference type="ARBA" id="ARBA00023015"/>
    </source>
</evidence>
<evidence type="ECO:0000256" key="2">
    <source>
        <dbReference type="ARBA" id="ARBA00022723"/>
    </source>
</evidence>
<feature type="domain" description="Zinc finger protein 750-like zinc finger" evidence="12">
    <location>
        <begin position="6"/>
        <end position="57"/>
    </location>
</feature>
<dbReference type="EMBL" id="AAKN02047363">
    <property type="status" value="NOT_ANNOTATED_CDS"/>
    <property type="molecule type" value="Genomic_DNA"/>
</dbReference>
<sequence>MSLLKERKPKKPHYIPRPPGKPFKYKCFQCPFTCNEKSHLFNHMKYGLCKNSITLVSEQDRAPKGSKPSSLDPRQALPLEPTAKPVPAKALSHGFSGLDLKPQLSPAKEDAKEDLELPVQGAHRCPQRPTLQRELTPEATLGTQPSLDSEIRPSAFVPVGEHRLKGPDNTEVPETLALTKSTAKATSFHTKSAFHTPGYPWKVGSSFLPAEFPHKIPPAKGFGTISPYVHSTIPEYPPPFYTEHGLATIYSPYLLAGNTPECDATLLSVYGPQDQRHFLPHPGPLPKHLAPSPSAYDHYRLLPQFHANLPLPYSFYRPESAFTSYLRLPPVAGIARDQSSRLLEDGALVYPASSPSELNPSTSHRKHTEFEKRSPTPEAKDPSKDTEGAKMSPRAGSAATGSPGRPSPTNFTQTSQTCEGLCDLSNKAASDTPGRLQQPKQSATAFKPVQKNTEHPGSQPPVNTAESPKSLQVEDRAPPAQTGGATPILEAPPSSPEDGSAIHPLNLSKKLETNPSAAHSPKYTGSTPVGLDFSEPQDLPLNLSVKDACLSRGLQPTAPSSLQGVEPATVAPKTETKGSGDGPGQADTKDDEAPCGKAPDTHVVDSGDEQKQTAAVALCQLAAFSPGNVRAGDGEPTAQESACQDISTPSPKESQGAQCDLRPKGQKRTSQRDAGKSQPGAKKMKPSDTAARVFTLRRRTRVS</sequence>
<evidence type="ECO:0000256" key="10">
    <source>
        <dbReference type="ARBA" id="ARBA00040216"/>
    </source>
</evidence>
<reference evidence="14" key="1">
    <citation type="journal article" date="2011" name="Nature">
        <title>A high-resolution map of human evolutionary constraint using 29 mammals.</title>
        <authorList>
            <person name="Lindblad-Toh K."/>
            <person name="Garber M."/>
            <person name="Zuk O."/>
            <person name="Lin M.F."/>
            <person name="Parker B.J."/>
            <person name="Washietl S."/>
            <person name="Kheradpour P."/>
            <person name="Ernst J."/>
            <person name="Jordan G."/>
            <person name="Mauceli E."/>
            <person name="Ward L.D."/>
            <person name="Lowe C.B."/>
            <person name="Holloway A.K."/>
            <person name="Clamp M."/>
            <person name="Gnerre S."/>
            <person name="Alfoldi J."/>
            <person name="Beal K."/>
            <person name="Chang J."/>
            <person name="Clawson H."/>
            <person name="Cuff J."/>
            <person name="Di Palma F."/>
            <person name="Fitzgerald S."/>
            <person name="Flicek P."/>
            <person name="Guttman M."/>
            <person name="Hubisz M.J."/>
            <person name="Jaffe D.B."/>
            <person name="Jungreis I."/>
            <person name="Kent W.J."/>
            <person name="Kostka D."/>
            <person name="Lara M."/>
            <person name="Martins A.L."/>
            <person name="Massingham T."/>
            <person name="Moltke I."/>
            <person name="Raney B.J."/>
            <person name="Rasmussen M.D."/>
            <person name="Robinson J."/>
            <person name="Stark A."/>
            <person name="Vilella A.J."/>
            <person name="Wen J."/>
            <person name="Xie X."/>
            <person name="Zody M.C."/>
            <person name="Baldwin J."/>
            <person name="Bloom T."/>
            <person name="Chin C.W."/>
            <person name="Heiman D."/>
            <person name="Nicol R."/>
            <person name="Nusbaum C."/>
            <person name="Young S."/>
            <person name="Wilkinson J."/>
            <person name="Worley K.C."/>
            <person name="Kovar C.L."/>
            <person name="Muzny D.M."/>
            <person name="Gibbs R.A."/>
            <person name="Cree A."/>
            <person name="Dihn H.H."/>
            <person name="Fowler G."/>
            <person name="Jhangiani S."/>
            <person name="Joshi V."/>
            <person name="Lee S."/>
            <person name="Lewis L.R."/>
            <person name="Nazareth L.V."/>
            <person name="Okwuonu G."/>
            <person name="Santibanez J."/>
            <person name="Warren W.C."/>
            <person name="Mardis E.R."/>
            <person name="Weinstock G.M."/>
            <person name="Wilson R.K."/>
            <person name="Delehaunty K."/>
            <person name="Dooling D."/>
            <person name="Fronik C."/>
            <person name="Fulton L."/>
            <person name="Fulton B."/>
            <person name="Graves T."/>
            <person name="Minx P."/>
            <person name="Sodergren E."/>
            <person name="Birney E."/>
            <person name="Margulies E.H."/>
            <person name="Herrero J."/>
            <person name="Green E.D."/>
            <person name="Haussler D."/>
            <person name="Siepel A."/>
            <person name="Goldman N."/>
            <person name="Pollard K.S."/>
            <person name="Pedersen J.S."/>
            <person name="Lander E.S."/>
            <person name="Kellis M."/>
        </authorList>
    </citation>
    <scope>NUCLEOTIDE SEQUENCE [LARGE SCALE GENOMIC DNA]</scope>
    <source>
        <strain evidence="14">2N</strain>
    </source>
</reference>
<dbReference type="PANTHER" id="PTHR14678:SF1">
    <property type="entry name" value="ZINC FINGER PROTEIN 750"/>
    <property type="match status" value="1"/>
</dbReference>
<keyword evidence="9" id="KW-0539">Nucleus</keyword>
<dbReference type="OrthoDB" id="8933073at2759"/>
<feature type="compositionally biased region" description="Polar residues" evidence="11">
    <location>
        <begin position="460"/>
        <end position="470"/>
    </location>
</feature>
<feature type="compositionally biased region" description="Basic and acidic residues" evidence="11">
    <location>
        <begin position="587"/>
        <end position="611"/>
    </location>
</feature>
<dbReference type="Proteomes" id="UP000005447">
    <property type="component" value="Unassembled WGS sequence"/>
</dbReference>
<dbReference type="GO" id="GO:0061436">
    <property type="term" value="P:establishment of skin barrier"/>
    <property type="evidence" value="ECO:0007669"/>
    <property type="project" value="Ensembl"/>
</dbReference>
<organism evidence="13 14">
    <name type="scientific">Cavia porcellus</name>
    <name type="common">Guinea pig</name>
    <dbReference type="NCBI Taxonomy" id="10141"/>
    <lineage>
        <taxon>Eukaryota</taxon>
        <taxon>Metazoa</taxon>
        <taxon>Chordata</taxon>
        <taxon>Craniata</taxon>
        <taxon>Vertebrata</taxon>
        <taxon>Euteleostomi</taxon>
        <taxon>Mammalia</taxon>
        <taxon>Eutheria</taxon>
        <taxon>Euarchontoglires</taxon>
        <taxon>Glires</taxon>
        <taxon>Rodentia</taxon>
        <taxon>Hystricomorpha</taxon>
        <taxon>Caviidae</taxon>
        <taxon>Cavia</taxon>
    </lineage>
</organism>
<evidence type="ECO:0000256" key="4">
    <source>
        <dbReference type="ARBA" id="ARBA00022782"/>
    </source>
</evidence>
<feature type="compositionally biased region" description="Polar residues" evidence="11">
    <location>
        <begin position="407"/>
        <end position="418"/>
    </location>
</feature>
<dbReference type="KEGG" id="cpoc:100718371"/>
<dbReference type="GO" id="GO:0001227">
    <property type="term" value="F:DNA-binding transcription repressor activity, RNA polymerase II-specific"/>
    <property type="evidence" value="ECO:0007669"/>
    <property type="project" value="Ensembl"/>
</dbReference>
<dbReference type="GO" id="GO:0044091">
    <property type="term" value="P:membrane biogenesis"/>
    <property type="evidence" value="ECO:0007669"/>
    <property type="project" value="Ensembl"/>
</dbReference>
<evidence type="ECO:0000256" key="1">
    <source>
        <dbReference type="ARBA" id="ARBA00004123"/>
    </source>
</evidence>
<feature type="region of interest" description="Disordered" evidence="11">
    <location>
        <begin position="626"/>
        <end position="703"/>
    </location>
</feature>
<dbReference type="GO" id="GO:1990841">
    <property type="term" value="F:promoter-specific chromatin binding"/>
    <property type="evidence" value="ECO:0007669"/>
    <property type="project" value="Ensembl"/>
</dbReference>
<evidence type="ECO:0000256" key="9">
    <source>
        <dbReference type="ARBA" id="ARBA00023242"/>
    </source>
</evidence>
<dbReference type="GO" id="GO:0008270">
    <property type="term" value="F:zinc ion binding"/>
    <property type="evidence" value="ECO:0007669"/>
    <property type="project" value="UniProtKB-KW"/>
</dbReference>
<name>H0VER9_CAVPO</name>
<keyword evidence="2" id="KW-0479">Metal-binding</keyword>
<dbReference type="OMA" id="PSAYDHY"/>
<dbReference type="Pfam" id="PF15269">
    <property type="entry name" value="zf-C2H2_7"/>
    <property type="match status" value="1"/>
</dbReference>
<feature type="region of interest" description="Disordered" evidence="11">
    <location>
        <begin position="351"/>
        <end position="539"/>
    </location>
</feature>
<dbReference type="CTD" id="79755"/>
<evidence type="ECO:0000313" key="13">
    <source>
        <dbReference type="Ensembl" id="ENSCPOP00000008527.2"/>
    </source>
</evidence>
<proteinExistence type="predicted"/>
<dbReference type="Ensembl" id="ENSCPOT00000009586.3">
    <property type="protein sequence ID" value="ENSCPOP00000008527.2"/>
    <property type="gene ID" value="ENSCPOG00000009500.4"/>
</dbReference>
<gene>
    <name evidence="13" type="primary">ZNF750</name>
</gene>
<dbReference type="InterPro" id="IPR039363">
    <property type="entry name" value="ZNF750"/>
</dbReference>
<dbReference type="Bgee" id="ENSCPOG00000009500">
    <property type="expression patterns" value="Expressed in zone of skin and 3 other cell types or tissues"/>
</dbReference>
<evidence type="ECO:0000256" key="7">
    <source>
        <dbReference type="ARBA" id="ARBA00023159"/>
    </source>
</evidence>
<dbReference type="FunCoup" id="H0VER9">
    <property type="interactions" value="998"/>
</dbReference>
<dbReference type="GO" id="GO:0000978">
    <property type="term" value="F:RNA polymerase II cis-regulatory region sequence-specific DNA binding"/>
    <property type="evidence" value="ECO:0007669"/>
    <property type="project" value="Ensembl"/>
</dbReference>
<dbReference type="eggNOG" id="ENOG502QU7X">
    <property type="taxonomic scope" value="Eukaryota"/>
</dbReference>
<dbReference type="GeneTree" id="ENSGT00530000063870"/>
<dbReference type="RefSeq" id="XP_003464889.1">
    <property type="nucleotide sequence ID" value="XM_003464841.3"/>
</dbReference>
<dbReference type="VEuPathDB" id="HostDB:ENSCPOG00000009500"/>
<dbReference type="GO" id="GO:0001228">
    <property type="term" value="F:DNA-binding transcription activator activity, RNA polymerase II-specific"/>
    <property type="evidence" value="ECO:0007669"/>
    <property type="project" value="Ensembl"/>
</dbReference>
<evidence type="ECO:0000313" key="14">
    <source>
        <dbReference type="Proteomes" id="UP000005447"/>
    </source>
</evidence>
<dbReference type="InterPro" id="IPR039064">
    <property type="entry name" value="ZNF750_Znf"/>
</dbReference>
<keyword evidence="8" id="KW-0804">Transcription</keyword>
<feature type="compositionally biased region" description="Polar residues" evidence="11">
    <location>
        <begin position="353"/>
        <end position="362"/>
    </location>
</feature>
<reference evidence="13" key="3">
    <citation type="submission" date="2025-09" db="UniProtKB">
        <authorList>
            <consortium name="Ensembl"/>
        </authorList>
    </citation>
    <scope>IDENTIFICATION</scope>
    <source>
        <strain evidence="13">2N</strain>
    </source>
</reference>
<dbReference type="GO" id="GO:0005634">
    <property type="term" value="C:nucleus"/>
    <property type="evidence" value="ECO:0007669"/>
    <property type="project" value="UniProtKB-SubCell"/>
</dbReference>
<dbReference type="STRING" id="10141.ENSCPOP00000008527"/>
<feature type="region of interest" description="Disordered" evidence="11">
    <location>
        <begin position="60"/>
        <end position="149"/>
    </location>
</feature>
<feature type="compositionally biased region" description="Basic and acidic residues" evidence="11">
    <location>
        <begin position="368"/>
        <end position="388"/>
    </location>
</feature>